<dbReference type="EMBL" id="CP129970">
    <property type="protein sequence ID" value="WKK83585.2"/>
    <property type="molecule type" value="Genomic_DNA"/>
</dbReference>
<evidence type="ECO:0000313" key="5">
    <source>
        <dbReference type="Proteomes" id="UP001244443"/>
    </source>
</evidence>
<gene>
    <name evidence="4" type="ORF">QYS48_14890</name>
</gene>
<comment type="similarity">
    <text evidence="1">Belongs to the UPF0167 family.</text>
</comment>
<evidence type="ECO:0000256" key="3">
    <source>
        <dbReference type="SAM" id="SignalP"/>
    </source>
</evidence>
<organism evidence="4 5">
    <name type="scientific">Marivirga arenosa</name>
    <dbReference type="NCBI Taxonomy" id="3059076"/>
    <lineage>
        <taxon>Bacteria</taxon>
        <taxon>Pseudomonadati</taxon>
        <taxon>Bacteroidota</taxon>
        <taxon>Cytophagia</taxon>
        <taxon>Cytophagales</taxon>
        <taxon>Marivirgaceae</taxon>
        <taxon>Marivirga</taxon>
    </lineage>
</organism>
<dbReference type="PROSITE" id="PS51257">
    <property type="entry name" value="PROKAR_LIPOPROTEIN"/>
    <property type="match status" value="1"/>
</dbReference>
<proteinExistence type="inferred from homology"/>
<feature type="chain" id="PRO_5041217657" evidence="3">
    <location>
        <begin position="19"/>
        <end position="205"/>
    </location>
</feature>
<keyword evidence="3" id="KW-0732">Signal</keyword>
<feature type="signal peptide" evidence="3">
    <location>
        <begin position="1"/>
        <end position="18"/>
    </location>
</feature>
<dbReference type="RefSeq" id="WP_308357162.1">
    <property type="nucleotide sequence ID" value="NZ_CP129970.2"/>
</dbReference>
<dbReference type="Pfam" id="PF03691">
    <property type="entry name" value="UPF0167"/>
    <property type="match status" value="1"/>
</dbReference>
<feature type="coiled-coil region" evidence="2">
    <location>
        <begin position="154"/>
        <end position="181"/>
    </location>
</feature>
<keyword evidence="5" id="KW-1185">Reference proteome</keyword>
<dbReference type="AlphaFoldDB" id="A0AA49GHB0"/>
<sequence length="205" mass="23614">MRLFILTLLITTFLTACSNEQNSQSNNETAMPELPTFRYNPNPEKLGIIKKEKTTCPICNQKRNYVYEGPFYSVDEVEGICPWCIKDGSAAKKYDGEFQDAASCDPVDKQEYLIELTTKTPGYSGWQQERWLSHCGDFCALKAYVGWAEIKDLKEELSDDLNEIKTDYNLTQEELEKYLVNNGSMQGYLFQCLHCKKHRVTIDLD</sequence>
<dbReference type="InterPro" id="IPR005363">
    <property type="entry name" value="UPF0167"/>
</dbReference>
<protein>
    <submittedName>
        <fullName evidence="4">CbrC family protein</fullName>
    </submittedName>
</protein>
<accession>A0AA49GHB0</accession>
<reference evidence="4" key="1">
    <citation type="submission" date="2023-08" db="EMBL/GenBank/DDBJ databases">
        <title>Comparative genomics and taxonomic characterization of three novel marine species of genus Marivirga.</title>
        <authorList>
            <person name="Muhammad N."/>
            <person name="Kim S.-G."/>
        </authorList>
    </citation>
    <scope>NUCLEOTIDE SEQUENCE [LARGE SCALE GENOMIC DNA]</scope>
    <source>
        <strain evidence="4">ABR2-2</strain>
    </source>
</reference>
<name>A0AA49GHB0_9BACT</name>
<evidence type="ECO:0000256" key="1">
    <source>
        <dbReference type="ARBA" id="ARBA00008525"/>
    </source>
</evidence>
<keyword evidence="2" id="KW-0175">Coiled coil</keyword>
<evidence type="ECO:0000313" key="4">
    <source>
        <dbReference type="EMBL" id="WKK83585.2"/>
    </source>
</evidence>
<evidence type="ECO:0000256" key="2">
    <source>
        <dbReference type="SAM" id="Coils"/>
    </source>
</evidence>
<dbReference type="Proteomes" id="UP001244443">
    <property type="component" value="Chromosome"/>
</dbReference>